<dbReference type="InterPro" id="IPR000424">
    <property type="entry name" value="Primosome_PriB/ssb"/>
</dbReference>
<dbReference type="Pfam" id="PF00436">
    <property type="entry name" value="SSB"/>
    <property type="match status" value="1"/>
</dbReference>
<name>A0A414QPZ2_9FIRM</name>
<feature type="compositionally biased region" description="Low complexity" evidence="3">
    <location>
        <begin position="127"/>
        <end position="140"/>
    </location>
</feature>
<protein>
    <recommendedName>
        <fullName evidence="6">Single-stranded DNA-binding protein</fullName>
    </recommendedName>
</protein>
<feature type="region of interest" description="Disordered" evidence="3">
    <location>
        <begin position="89"/>
        <end position="140"/>
    </location>
</feature>
<evidence type="ECO:0000256" key="3">
    <source>
        <dbReference type="SAM" id="MobiDB-lite"/>
    </source>
</evidence>
<dbReference type="Proteomes" id="UP000284579">
    <property type="component" value="Unassembled WGS sequence"/>
</dbReference>
<gene>
    <name evidence="4" type="ORF">DW656_09835</name>
</gene>
<comment type="caution">
    <text evidence="4">The sequence shown here is derived from an EMBL/GenBank/DDBJ whole genome shotgun (WGS) entry which is preliminary data.</text>
</comment>
<evidence type="ECO:0000313" key="5">
    <source>
        <dbReference type="Proteomes" id="UP000284579"/>
    </source>
</evidence>
<evidence type="ECO:0000313" key="4">
    <source>
        <dbReference type="EMBL" id="RHF82861.1"/>
    </source>
</evidence>
<proteinExistence type="predicted"/>
<sequence>MSAILTILGRATRDPEMQQGKNSGTEYVSLDIAVSQRGQDGKEETIYYQCYFNKFLAERLAKAGVKKGTGLMIYGDLELHPFIYQKGKNAGQANAGPRINVKDWHFVPSNRSDSNTGHPGANQNSQPNGGAATPGAAGNG</sequence>
<evidence type="ECO:0000256" key="2">
    <source>
        <dbReference type="PROSITE-ProRule" id="PRU00252"/>
    </source>
</evidence>
<dbReference type="Gene3D" id="2.40.50.140">
    <property type="entry name" value="Nucleic acid-binding proteins"/>
    <property type="match status" value="1"/>
</dbReference>
<dbReference type="GO" id="GO:0003697">
    <property type="term" value="F:single-stranded DNA binding"/>
    <property type="evidence" value="ECO:0007669"/>
    <property type="project" value="InterPro"/>
</dbReference>
<dbReference type="PROSITE" id="PS50935">
    <property type="entry name" value="SSB"/>
    <property type="match status" value="1"/>
</dbReference>
<dbReference type="InterPro" id="IPR012340">
    <property type="entry name" value="NA-bd_OB-fold"/>
</dbReference>
<evidence type="ECO:0000256" key="1">
    <source>
        <dbReference type="ARBA" id="ARBA00023125"/>
    </source>
</evidence>
<organism evidence="4 5">
    <name type="scientific">Coprococcus comes</name>
    <dbReference type="NCBI Taxonomy" id="410072"/>
    <lineage>
        <taxon>Bacteria</taxon>
        <taxon>Bacillati</taxon>
        <taxon>Bacillota</taxon>
        <taxon>Clostridia</taxon>
        <taxon>Lachnospirales</taxon>
        <taxon>Lachnospiraceae</taxon>
        <taxon>Coprococcus</taxon>
    </lineage>
</organism>
<keyword evidence="1 2" id="KW-0238">DNA-binding</keyword>
<reference evidence="4 5" key="1">
    <citation type="submission" date="2018-08" db="EMBL/GenBank/DDBJ databases">
        <title>A genome reference for cultivated species of the human gut microbiota.</title>
        <authorList>
            <person name="Zou Y."/>
            <person name="Xue W."/>
            <person name="Luo G."/>
        </authorList>
    </citation>
    <scope>NUCLEOTIDE SEQUENCE [LARGE SCALE GENOMIC DNA]</scope>
    <source>
        <strain evidence="4 5">AM23-3</strain>
    </source>
</reference>
<dbReference type="SUPFAM" id="SSF50249">
    <property type="entry name" value="Nucleic acid-binding proteins"/>
    <property type="match status" value="1"/>
</dbReference>
<accession>A0A414QPZ2</accession>
<feature type="compositionally biased region" description="Polar residues" evidence="3">
    <location>
        <begin position="109"/>
        <end position="126"/>
    </location>
</feature>
<feature type="non-terminal residue" evidence="4">
    <location>
        <position position="140"/>
    </location>
</feature>
<evidence type="ECO:0008006" key="6">
    <source>
        <dbReference type="Google" id="ProtNLM"/>
    </source>
</evidence>
<dbReference type="AlphaFoldDB" id="A0A414QPZ2"/>
<dbReference type="EMBL" id="QRHO01000012">
    <property type="protein sequence ID" value="RHF82861.1"/>
    <property type="molecule type" value="Genomic_DNA"/>
</dbReference>